<reference evidence="8 9" key="1">
    <citation type="journal article" date="2018" name="Mol. Biol. Evol.">
        <title>Broad Genomic Sampling Reveals a Smut Pathogenic Ancestry of the Fungal Clade Ustilaginomycotina.</title>
        <authorList>
            <person name="Kijpornyongpan T."/>
            <person name="Mondo S.J."/>
            <person name="Barry K."/>
            <person name="Sandor L."/>
            <person name="Lee J."/>
            <person name="Lipzen A."/>
            <person name="Pangilinan J."/>
            <person name="LaButti K."/>
            <person name="Hainaut M."/>
            <person name="Henrissat B."/>
            <person name="Grigoriev I.V."/>
            <person name="Spatafora J.W."/>
            <person name="Aime M.C."/>
        </authorList>
    </citation>
    <scope>NUCLEOTIDE SEQUENCE [LARGE SCALE GENOMIC DNA]</scope>
    <source>
        <strain evidence="8 9">MCA 4198</strain>
    </source>
</reference>
<gene>
    <name evidence="8" type="ORF">FA10DRAFT_287139</name>
</gene>
<keyword evidence="5 7" id="KW-0472">Membrane</keyword>
<feature type="compositionally biased region" description="Low complexity" evidence="6">
    <location>
        <begin position="166"/>
        <end position="179"/>
    </location>
</feature>
<feature type="compositionally biased region" description="Basic and acidic residues" evidence="6">
    <location>
        <begin position="35"/>
        <end position="55"/>
    </location>
</feature>
<dbReference type="InParanoid" id="A0A316YJ81"/>
<evidence type="ECO:0000313" key="9">
    <source>
        <dbReference type="Proteomes" id="UP000245768"/>
    </source>
</evidence>
<dbReference type="InterPro" id="IPR044089">
    <property type="entry name" value="Alr1-like"/>
</dbReference>
<dbReference type="PANTHER" id="PTHR21535:SF90">
    <property type="entry name" value="CORA METAL ION TRANSPORTER"/>
    <property type="match status" value="1"/>
</dbReference>
<feature type="compositionally biased region" description="Low complexity" evidence="6">
    <location>
        <begin position="230"/>
        <end position="239"/>
    </location>
</feature>
<feature type="transmembrane region" description="Helical" evidence="7">
    <location>
        <begin position="966"/>
        <end position="990"/>
    </location>
</feature>
<feature type="compositionally biased region" description="Acidic residues" evidence="6">
    <location>
        <begin position="402"/>
        <end position="427"/>
    </location>
</feature>
<feature type="compositionally biased region" description="Polar residues" evidence="6">
    <location>
        <begin position="445"/>
        <end position="454"/>
    </location>
</feature>
<evidence type="ECO:0000256" key="4">
    <source>
        <dbReference type="ARBA" id="ARBA00022989"/>
    </source>
</evidence>
<protein>
    <recommendedName>
        <fullName evidence="10">Cora-domain-containing protein</fullName>
    </recommendedName>
</protein>
<name>A0A316YJ81_9BASI</name>
<keyword evidence="9" id="KW-1185">Reference proteome</keyword>
<feature type="compositionally biased region" description="Low complexity" evidence="6">
    <location>
        <begin position="146"/>
        <end position="158"/>
    </location>
</feature>
<dbReference type="SUPFAM" id="SSF144083">
    <property type="entry name" value="Magnesium transport protein CorA, transmembrane region"/>
    <property type="match status" value="1"/>
</dbReference>
<evidence type="ECO:0000256" key="6">
    <source>
        <dbReference type="SAM" id="MobiDB-lite"/>
    </source>
</evidence>
<dbReference type="SUPFAM" id="SSF143865">
    <property type="entry name" value="CorA soluble domain-like"/>
    <property type="match status" value="1"/>
</dbReference>
<dbReference type="InterPro" id="IPR045863">
    <property type="entry name" value="CorA_TM1_TM2"/>
</dbReference>
<dbReference type="InterPro" id="IPR002523">
    <property type="entry name" value="MgTranspt_CorA/ZnTranspt_ZntB"/>
</dbReference>
<dbReference type="RefSeq" id="XP_025376449.1">
    <property type="nucleotide sequence ID" value="XM_025524124.1"/>
</dbReference>
<feature type="region of interest" description="Disordered" evidence="6">
    <location>
        <begin position="620"/>
        <end position="651"/>
    </location>
</feature>
<dbReference type="GO" id="GO:0015095">
    <property type="term" value="F:magnesium ion transmembrane transporter activity"/>
    <property type="evidence" value="ECO:0007669"/>
    <property type="project" value="InterPro"/>
</dbReference>
<feature type="region of interest" description="Disordered" evidence="6">
    <location>
        <begin position="1"/>
        <end position="134"/>
    </location>
</feature>
<dbReference type="GeneID" id="37046040"/>
<comment type="subcellular location">
    <subcellularLocation>
        <location evidence="1">Membrane</location>
        <topology evidence="1">Multi-pass membrane protein</topology>
    </subcellularLocation>
</comment>
<dbReference type="AlphaFoldDB" id="A0A316YJ81"/>
<evidence type="ECO:0000256" key="3">
    <source>
        <dbReference type="ARBA" id="ARBA00022692"/>
    </source>
</evidence>
<dbReference type="Pfam" id="PF01544">
    <property type="entry name" value="CorA"/>
    <property type="match status" value="1"/>
</dbReference>
<dbReference type="GO" id="GO:0010961">
    <property type="term" value="P:intracellular magnesium ion homeostasis"/>
    <property type="evidence" value="ECO:0007669"/>
    <property type="project" value="TreeGrafter"/>
</dbReference>
<feature type="transmembrane region" description="Helical" evidence="7">
    <location>
        <begin position="1002"/>
        <end position="1024"/>
    </location>
</feature>
<evidence type="ECO:0000313" key="8">
    <source>
        <dbReference type="EMBL" id="PWN89251.1"/>
    </source>
</evidence>
<feature type="compositionally biased region" description="Basic residues" evidence="6">
    <location>
        <begin position="249"/>
        <end position="262"/>
    </location>
</feature>
<dbReference type="InterPro" id="IPR045861">
    <property type="entry name" value="CorA_cytoplasmic_dom"/>
</dbReference>
<dbReference type="STRING" id="215250.A0A316YJ81"/>
<dbReference type="Gene3D" id="3.30.460.20">
    <property type="entry name" value="CorA soluble domain-like"/>
    <property type="match status" value="1"/>
</dbReference>
<evidence type="ECO:0008006" key="10">
    <source>
        <dbReference type="Google" id="ProtNLM"/>
    </source>
</evidence>
<feature type="compositionally biased region" description="Basic residues" evidence="6">
    <location>
        <begin position="81"/>
        <end position="93"/>
    </location>
</feature>
<organism evidence="8 9">
    <name type="scientific">Acaromyces ingoldii</name>
    <dbReference type="NCBI Taxonomy" id="215250"/>
    <lineage>
        <taxon>Eukaryota</taxon>
        <taxon>Fungi</taxon>
        <taxon>Dikarya</taxon>
        <taxon>Basidiomycota</taxon>
        <taxon>Ustilaginomycotina</taxon>
        <taxon>Exobasidiomycetes</taxon>
        <taxon>Exobasidiales</taxon>
        <taxon>Cryptobasidiaceae</taxon>
        <taxon>Acaromyces</taxon>
    </lineage>
</organism>
<dbReference type="GO" id="GO:0016020">
    <property type="term" value="C:membrane"/>
    <property type="evidence" value="ECO:0007669"/>
    <property type="project" value="UniProtKB-SubCell"/>
</dbReference>
<dbReference type="EMBL" id="KZ819637">
    <property type="protein sequence ID" value="PWN89251.1"/>
    <property type="molecule type" value="Genomic_DNA"/>
</dbReference>
<keyword evidence="4 7" id="KW-1133">Transmembrane helix</keyword>
<keyword evidence="3 7" id="KW-0812">Transmembrane</keyword>
<evidence type="ECO:0000256" key="7">
    <source>
        <dbReference type="SAM" id="Phobius"/>
    </source>
</evidence>
<dbReference type="Gene3D" id="1.20.58.340">
    <property type="entry name" value="Magnesium transport protein CorA, transmembrane region"/>
    <property type="match status" value="3"/>
</dbReference>
<dbReference type="CDD" id="cd12829">
    <property type="entry name" value="Alr1p-like"/>
    <property type="match status" value="1"/>
</dbReference>
<feature type="compositionally biased region" description="Basic and acidic residues" evidence="6">
    <location>
        <begin position="390"/>
        <end position="401"/>
    </location>
</feature>
<feature type="compositionally biased region" description="Low complexity" evidence="6">
    <location>
        <begin position="94"/>
        <end position="134"/>
    </location>
</feature>
<feature type="region of interest" description="Disordered" evidence="6">
    <location>
        <begin position="146"/>
        <end position="285"/>
    </location>
</feature>
<feature type="region of interest" description="Disordered" evidence="6">
    <location>
        <begin position="516"/>
        <end position="542"/>
    </location>
</feature>
<feature type="region of interest" description="Disordered" evidence="6">
    <location>
        <begin position="384"/>
        <end position="465"/>
    </location>
</feature>
<accession>A0A316YJ81</accession>
<evidence type="ECO:0000256" key="1">
    <source>
        <dbReference type="ARBA" id="ARBA00004141"/>
    </source>
</evidence>
<dbReference type="OrthoDB" id="29879at2759"/>
<sequence>MVEIDRDEARRSSFQAPPEPPPPTATTADALNRAAEGRKTRAKGEPKLHFAPEQKRFRKKDLPPNFEVGDYYRSLDDYVRQTRRARRVSRKLRSSSSARSAGGSSKASSADSSSSSSDGDSSSSSSSSSSSASGRLTMARLRAFFGDSSSGSSTSSSSDDSESDGDSSGSSSSSSSSTGNFRMFSRSRTGGSALRRRSSRFSEDEPAQLPFRSPSIASHADQEGSHKPRTPALPRTPAPFGGAFQLKGGAKRKRQRRARQRMKAQEKELIRQGRLPPRPSKKARRKAKLARAQAGGVTEFTLFTPVSLPDVVGKPSRPAMNSRGMTAQRVEVRNSSDKGHHKMIADNGKVLQTSSFLAVKDRLHALRRYRRQVEGAEGDIGLSERHRKLGHDASDINGKDGEADEGADEGADLDANDDYGIDLEDGDLALPPPALDLPPIGETKAGSSNQIKSASKSDDDEARTGWHMSDVPLTPHLRMATDFARGFIINPISGRAGQMMSSMAPHLDLGAIAEGEDEAKHSSTSGTRVESGQGGPSPSGAAVDHGHAAWWLDVNCPTYRDMAELSKMFPLHPLTVEDVLQQDTREKVEVFESLGYYFVVVRAIDESYFRYTSSEQGSNPAVFEATDAKDGQSGPQMEMDDLGDPDGESKLPFKSGRRPRVEIVEGVGGKEGLEGVSVGAKNLYLIVFSHGVISFHFEDVSKHTDRVRSRLVDLTQPVELTSDWIAHGLFDSIVDAFFPLLAFLEAEVEELEQMTSEPLPLTKREVLARRMVAVSCQPLDKDNNLPMTYGHINTTRIVLRALPSLSIPKKLATTLPSSWVVERFHVRRLDLDELPQEPRSVIQRLFRLNRRRARVRAFLSGSAQGQSEMLRRITDVRKIVTGLSRLLAPKNDSVRGLRKRLVELRTGAPGLSRIEMSIYMGDVHDHIVTLMTHLSNGDARLSDIHISYLSSIRINNRRVKQSTDEILVVLASVTVTLLACVCFSAIWGMNVTVPKNLKMTNAYHWFGGVVAVVVSIPVLIIIRVRLWIKQAKQRSDARRAIR</sequence>
<dbReference type="PANTHER" id="PTHR21535">
    <property type="entry name" value="MAGNESIUM AND COBALT TRANSPORT PROTEIN/MITOCHONDRIAL IMPORT INNER MEMBRANE TRANSLOCASE SUBUNIT TIM8"/>
    <property type="match status" value="1"/>
</dbReference>
<evidence type="ECO:0000256" key="2">
    <source>
        <dbReference type="ARBA" id="ARBA00009765"/>
    </source>
</evidence>
<evidence type="ECO:0000256" key="5">
    <source>
        <dbReference type="ARBA" id="ARBA00023136"/>
    </source>
</evidence>
<comment type="similarity">
    <text evidence="2">Belongs to the CorA metal ion transporter (MIT) (TC 1.A.35) family.</text>
</comment>
<proteinExistence type="inferred from homology"/>
<dbReference type="Proteomes" id="UP000245768">
    <property type="component" value="Unassembled WGS sequence"/>
</dbReference>